<name>A0A0D2MJF7_HYPSF</name>
<dbReference type="EMBL" id="KN817540">
    <property type="protein sequence ID" value="KJA23803.1"/>
    <property type="molecule type" value="Genomic_DNA"/>
</dbReference>
<evidence type="ECO:0000313" key="2">
    <source>
        <dbReference type="EMBL" id="KJA23803.1"/>
    </source>
</evidence>
<feature type="compositionally biased region" description="Basic and acidic residues" evidence="1">
    <location>
        <begin position="39"/>
        <end position="54"/>
    </location>
</feature>
<proteinExistence type="predicted"/>
<evidence type="ECO:0000256" key="1">
    <source>
        <dbReference type="SAM" id="MobiDB-lite"/>
    </source>
</evidence>
<protein>
    <submittedName>
        <fullName evidence="2">Uncharacterized protein</fullName>
    </submittedName>
</protein>
<organism evidence="2 3">
    <name type="scientific">Hypholoma sublateritium (strain FD-334 SS-4)</name>
    <dbReference type="NCBI Taxonomy" id="945553"/>
    <lineage>
        <taxon>Eukaryota</taxon>
        <taxon>Fungi</taxon>
        <taxon>Dikarya</taxon>
        <taxon>Basidiomycota</taxon>
        <taxon>Agaricomycotina</taxon>
        <taxon>Agaricomycetes</taxon>
        <taxon>Agaricomycetidae</taxon>
        <taxon>Agaricales</taxon>
        <taxon>Agaricineae</taxon>
        <taxon>Strophariaceae</taxon>
        <taxon>Hypholoma</taxon>
    </lineage>
</organism>
<keyword evidence="3" id="KW-1185">Reference proteome</keyword>
<dbReference type="Proteomes" id="UP000054270">
    <property type="component" value="Unassembled WGS sequence"/>
</dbReference>
<feature type="compositionally biased region" description="Polar residues" evidence="1">
    <location>
        <begin position="28"/>
        <end position="38"/>
    </location>
</feature>
<feature type="region of interest" description="Disordered" evidence="1">
    <location>
        <begin position="26"/>
        <end position="54"/>
    </location>
</feature>
<accession>A0A0D2MJF7</accession>
<gene>
    <name evidence="2" type="ORF">HYPSUDRAFT_200949</name>
</gene>
<reference evidence="3" key="1">
    <citation type="submission" date="2014-04" db="EMBL/GenBank/DDBJ databases">
        <title>Evolutionary Origins and Diversification of the Mycorrhizal Mutualists.</title>
        <authorList>
            <consortium name="DOE Joint Genome Institute"/>
            <consortium name="Mycorrhizal Genomics Consortium"/>
            <person name="Kohler A."/>
            <person name="Kuo A."/>
            <person name="Nagy L.G."/>
            <person name="Floudas D."/>
            <person name="Copeland A."/>
            <person name="Barry K.W."/>
            <person name="Cichocki N."/>
            <person name="Veneault-Fourrey C."/>
            <person name="LaButti K."/>
            <person name="Lindquist E.A."/>
            <person name="Lipzen A."/>
            <person name="Lundell T."/>
            <person name="Morin E."/>
            <person name="Murat C."/>
            <person name="Riley R."/>
            <person name="Ohm R."/>
            <person name="Sun H."/>
            <person name="Tunlid A."/>
            <person name="Henrissat B."/>
            <person name="Grigoriev I.V."/>
            <person name="Hibbett D.S."/>
            <person name="Martin F."/>
        </authorList>
    </citation>
    <scope>NUCLEOTIDE SEQUENCE [LARGE SCALE GENOMIC DNA]</scope>
    <source>
        <strain evidence="3">FD-334 SS-4</strain>
    </source>
</reference>
<evidence type="ECO:0000313" key="3">
    <source>
        <dbReference type="Proteomes" id="UP000054270"/>
    </source>
</evidence>
<dbReference type="AlphaFoldDB" id="A0A0D2MJF7"/>
<sequence length="172" mass="19334">MKDEPSFASGGSRDDMYIDDEVSKNCLGLSSNKGTGRRTSSEELPSRNEYHHQNETRLKDRIHSLEQEVIKLQLWNMQLTATTPGPGAFQIHPLFFFIPADMPQVPFTHELAFIHMGNPPPEPKKKTLKLQGRKQELKASTPLVASTAAPGDNENPVILEVLNPVHNFVFKF</sequence>